<keyword evidence="3 6" id="KW-0808">Transferase</keyword>
<dbReference type="PANTHER" id="PTHR44942:SF4">
    <property type="entry name" value="METHYLTRANSFERASE TYPE 11 DOMAIN-CONTAINING PROTEIN"/>
    <property type="match status" value="1"/>
</dbReference>
<dbReference type="Pfam" id="PF08241">
    <property type="entry name" value="Methyltransf_11"/>
    <property type="match status" value="1"/>
</dbReference>
<dbReference type="GO" id="GO:0032259">
    <property type="term" value="P:methylation"/>
    <property type="evidence" value="ECO:0007669"/>
    <property type="project" value="UniProtKB-KW"/>
</dbReference>
<gene>
    <name evidence="6" type="ORF">DCS_01883</name>
</gene>
<dbReference type="InterPro" id="IPR029063">
    <property type="entry name" value="SAM-dependent_MTases_sf"/>
</dbReference>
<dbReference type="InParanoid" id="A0A151GUF8"/>
<dbReference type="RefSeq" id="XP_040660097.1">
    <property type="nucleotide sequence ID" value="XM_040799214.1"/>
</dbReference>
<keyword evidence="7" id="KW-1185">Reference proteome</keyword>
<evidence type="ECO:0000259" key="5">
    <source>
        <dbReference type="Pfam" id="PF08241"/>
    </source>
</evidence>
<comment type="caution">
    <text evidence="6">The sequence shown here is derived from an EMBL/GenBank/DDBJ whole genome shotgun (WGS) entry which is preliminary data.</text>
</comment>
<dbReference type="STRING" id="98403.A0A151GUF8"/>
<evidence type="ECO:0000256" key="2">
    <source>
        <dbReference type="ARBA" id="ARBA00022603"/>
    </source>
</evidence>
<feature type="compositionally biased region" description="Polar residues" evidence="4">
    <location>
        <begin position="41"/>
        <end position="53"/>
    </location>
</feature>
<dbReference type="SUPFAM" id="SSF53335">
    <property type="entry name" value="S-adenosyl-L-methionine-dependent methyltransferases"/>
    <property type="match status" value="1"/>
</dbReference>
<feature type="domain" description="Methyltransferase type 11" evidence="5">
    <location>
        <begin position="122"/>
        <end position="219"/>
    </location>
</feature>
<evidence type="ECO:0000256" key="4">
    <source>
        <dbReference type="SAM" id="MobiDB-lite"/>
    </source>
</evidence>
<proteinExistence type="inferred from homology"/>
<dbReference type="Proteomes" id="UP000076580">
    <property type="component" value="Chromosome 01"/>
</dbReference>
<dbReference type="CDD" id="cd02440">
    <property type="entry name" value="AdoMet_MTases"/>
    <property type="match status" value="1"/>
</dbReference>
<evidence type="ECO:0000256" key="1">
    <source>
        <dbReference type="ARBA" id="ARBA00008361"/>
    </source>
</evidence>
<dbReference type="PANTHER" id="PTHR44942">
    <property type="entry name" value="METHYLTRANSF_11 DOMAIN-CONTAINING PROTEIN"/>
    <property type="match status" value="1"/>
</dbReference>
<dbReference type="AlphaFoldDB" id="A0A151GUF8"/>
<dbReference type="EMBL" id="LAYC01000001">
    <property type="protein sequence ID" value="KYK60745.1"/>
    <property type="molecule type" value="Genomic_DNA"/>
</dbReference>
<dbReference type="Gene3D" id="3.40.50.150">
    <property type="entry name" value="Vaccinia Virus protein VP39"/>
    <property type="match status" value="1"/>
</dbReference>
<name>A0A151GUF8_DRECN</name>
<evidence type="ECO:0000313" key="6">
    <source>
        <dbReference type="EMBL" id="KYK60745.1"/>
    </source>
</evidence>
<keyword evidence="2 6" id="KW-0489">Methyltransferase</keyword>
<evidence type="ECO:0000256" key="3">
    <source>
        <dbReference type="ARBA" id="ARBA00022679"/>
    </source>
</evidence>
<accession>A0A151GUF8</accession>
<organism evidence="6 7">
    <name type="scientific">Drechmeria coniospora</name>
    <name type="common">Nematophagous fungus</name>
    <name type="synonym">Meria coniospora</name>
    <dbReference type="NCBI Taxonomy" id="98403"/>
    <lineage>
        <taxon>Eukaryota</taxon>
        <taxon>Fungi</taxon>
        <taxon>Dikarya</taxon>
        <taxon>Ascomycota</taxon>
        <taxon>Pezizomycotina</taxon>
        <taxon>Sordariomycetes</taxon>
        <taxon>Hypocreomycetidae</taxon>
        <taxon>Hypocreales</taxon>
        <taxon>Ophiocordycipitaceae</taxon>
        <taxon>Drechmeria</taxon>
    </lineage>
</organism>
<sequence>MDSGVEAQANGGSLASHANGPRKCSTGTPREPSEDPHVRGHTQSGRSPLQTMADTKAQMANRAMARTEVSGAAVAEFGFSASQGVHWDEYISFRPVYPPSFFGRIYDYHSTKARAAWSTAHDVGAGCGIVSAQLASRFERVVVSDPNDGYVVVARKMLVDELGLPEAKLTFLQESAEASSLTSGTVDLITACECIHWTDATASLGDFARQLKPGGTLVLTHYNVPRIADNEAAQRIWTAIWAIHSTKARGALFDRAFRLCNNGLEGIEFPESEWTSVRRTYINAHGTLDSFKLNDRTGESRVKAGEEKVWEDGDEGWCHRRGIDWLRGYLGTWVPRIPESELQPLWHEMALVLKGERVRIEYPVVMIFATRTGE</sequence>
<dbReference type="GeneID" id="63714526"/>
<dbReference type="InterPro" id="IPR051052">
    <property type="entry name" value="Diverse_substrate_MTase"/>
</dbReference>
<reference evidence="6 7" key="1">
    <citation type="journal article" date="2016" name="Sci. Rep.">
        <title>Insights into Adaptations to a Near-Obligate Nematode Endoparasitic Lifestyle from the Finished Genome of Drechmeria coniospora.</title>
        <authorList>
            <person name="Zhang L."/>
            <person name="Zhou Z."/>
            <person name="Guo Q."/>
            <person name="Fokkens L."/>
            <person name="Miskei M."/>
            <person name="Pocsi I."/>
            <person name="Zhang W."/>
            <person name="Chen M."/>
            <person name="Wang L."/>
            <person name="Sun Y."/>
            <person name="Donzelli B.G."/>
            <person name="Gibson D.M."/>
            <person name="Nelson D.R."/>
            <person name="Luo J.G."/>
            <person name="Rep M."/>
            <person name="Liu H."/>
            <person name="Yang S."/>
            <person name="Wang J."/>
            <person name="Krasnoff S.B."/>
            <person name="Xu Y."/>
            <person name="Molnar I."/>
            <person name="Lin M."/>
        </authorList>
    </citation>
    <scope>NUCLEOTIDE SEQUENCE [LARGE SCALE GENOMIC DNA]</scope>
    <source>
        <strain evidence="6 7">ARSEF 6962</strain>
    </source>
</reference>
<comment type="similarity">
    <text evidence="1">Belongs to the methyltransferase superfamily.</text>
</comment>
<evidence type="ECO:0000313" key="7">
    <source>
        <dbReference type="Proteomes" id="UP000076580"/>
    </source>
</evidence>
<dbReference type="InterPro" id="IPR013216">
    <property type="entry name" value="Methyltransf_11"/>
</dbReference>
<dbReference type="GO" id="GO:0008757">
    <property type="term" value="F:S-adenosylmethionine-dependent methyltransferase activity"/>
    <property type="evidence" value="ECO:0007669"/>
    <property type="project" value="InterPro"/>
</dbReference>
<feature type="region of interest" description="Disordered" evidence="4">
    <location>
        <begin position="1"/>
        <end position="64"/>
    </location>
</feature>
<protein>
    <submittedName>
        <fullName evidence="6">Methyltransferase type 11</fullName>
    </submittedName>
</protein>